<dbReference type="EMBL" id="KZ270006">
    <property type="protein sequence ID" value="OZC08610.1"/>
    <property type="molecule type" value="Genomic_DNA"/>
</dbReference>
<proteinExistence type="predicted"/>
<keyword evidence="2" id="KW-1185">Reference proteome</keyword>
<dbReference type="Proteomes" id="UP000242913">
    <property type="component" value="Unassembled WGS sequence"/>
</dbReference>
<dbReference type="GO" id="GO:0004813">
    <property type="term" value="F:alanine-tRNA ligase activity"/>
    <property type="evidence" value="ECO:0007669"/>
    <property type="project" value="InterPro"/>
</dbReference>
<organism evidence="1 2">
    <name type="scientific">Onchocerca flexuosa</name>
    <dbReference type="NCBI Taxonomy" id="387005"/>
    <lineage>
        <taxon>Eukaryota</taxon>
        <taxon>Metazoa</taxon>
        <taxon>Ecdysozoa</taxon>
        <taxon>Nematoda</taxon>
        <taxon>Chromadorea</taxon>
        <taxon>Rhabditida</taxon>
        <taxon>Spirurina</taxon>
        <taxon>Spiruromorpha</taxon>
        <taxon>Filarioidea</taxon>
        <taxon>Onchocercidae</taxon>
        <taxon>Onchocerca</taxon>
    </lineage>
</organism>
<dbReference type="SUPFAM" id="SSF101353">
    <property type="entry name" value="Putative anticodon-binding domain of alanyl-tRNA synthetase (AlaRS)"/>
    <property type="match status" value="1"/>
</dbReference>
<protein>
    <submittedName>
        <fullName evidence="1">Uncharacterized protein</fullName>
    </submittedName>
</protein>
<dbReference type="GO" id="GO:0005737">
    <property type="term" value="C:cytoplasm"/>
    <property type="evidence" value="ECO:0007669"/>
    <property type="project" value="InterPro"/>
</dbReference>
<evidence type="ECO:0000313" key="1">
    <source>
        <dbReference type="EMBL" id="OZC08610.1"/>
    </source>
</evidence>
<name>A0A238BV87_9BILA</name>
<dbReference type="OrthoDB" id="2423964at2759"/>
<dbReference type="InterPro" id="IPR018162">
    <property type="entry name" value="Ala-tRNA-ligase_IIc_anticod-bd"/>
</dbReference>
<sequence>MVDDMAPDCQAKVFSNLKLRKNYVELVLNKHAFLKIPGDTLSGELGFKLYDTYGFLDLLKERRINFDRKERKSWIGSGEKSVKQTWFDLIDKFDKTEFIGYESNEAKDAKKERGSIKKDITERARPLHKTEIIKSQKMKGNKMEHFKKVLGKIKITLMKPKREDLFAGIPSELSFLYHFFLNYQILNRGITRCQQLMLHLLKFWSVEKEKKF</sequence>
<dbReference type="GO" id="GO:0006419">
    <property type="term" value="P:alanyl-tRNA aminoacylation"/>
    <property type="evidence" value="ECO:0007669"/>
    <property type="project" value="InterPro"/>
</dbReference>
<gene>
    <name evidence="1" type="ORF">X798_04414</name>
</gene>
<accession>A0A238BV87</accession>
<reference evidence="1 2" key="1">
    <citation type="submission" date="2015-12" db="EMBL/GenBank/DDBJ databases">
        <title>Draft genome of the nematode, Onchocerca flexuosa.</title>
        <authorList>
            <person name="Mitreva M."/>
        </authorList>
    </citation>
    <scope>NUCLEOTIDE SEQUENCE [LARGE SCALE GENOMIC DNA]</scope>
    <source>
        <strain evidence="1">Red Deer</strain>
    </source>
</reference>
<dbReference type="GO" id="GO:0005524">
    <property type="term" value="F:ATP binding"/>
    <property type="evidence" value="ECO:0007669"/>
    <property type="project" value="InterPro"/>
</dbReference>
<dbReference type="AlphaFoldDB" id="A0A238BV87"/>
<evidence type="ECO:0000313" key="2">
    <source>
        <dbReference type="Proteomes" id="UP000242913"/>
    </source>
</evidence>